<organism evidence="1 2">
    <name type="scientific">Ancylostoma caninum</name>
    <name type="common">Dog hookworm</name>
    <dbReference type="NCBI Taxonomy" id="29170"/>
    <lineage>
        <taxon>Eukaryota</taxon>
        <taxon>Metazoa</taxon>
        <taxon>Ecdysozoa</taxon>
        <taxon>Nematoda</taxon>
        <taxon>Chromadorea</taxon>
        <taxon>Rhabditida</taxon>
        <taxon>Rhabditina</taxon>
        <taxon>Rhabditomorpha</taxon>
        <taxon>Strongyloidea</taxon>
        <taxon>Ancylostomatidae</taxon>
        <taxon>Ancylostomatinae</taxon>
        <taxon>Ancylostoma</taxon>
    </lineage>
</organism>
<dbReference type="AlphaFoldDB" id="A0A368FEY3"/>
<dbReference type="OrthoDB" id="5888609at2759"/>
<sequence length="66" mass="7977">RLSHHYSSRTINIFSRRCDTHCDLRLDIDESYVVVGSMGVYEIVQRYDDLTLKEKWWLRKLAFNQV</sequence>
<protein>
    <submittedName>
        <fullName evidence="1">Uncharacterized protein</fullName>
    </submittedName>
</protein>
<feature type="non-terminal residue" evidence="1">
    <location>
        <position position="1"/>
    </location>
</feature>
<dbReference type="EMBL" id="JOJR01001976">
    <property type="protein sequence ID" value="RCN29385.1"/>
    <property type="molecule type" value="Genomic_DNA"/>
</dbReference>
<dbReference type="Proteomes" id="UP000252519">
    <property type="component" value="Unassembled WGS sequence"/>
</dbReference>
<reference evidence="1 2" key="1">
    <citation type="submission" date="2014-10" db="EMBL/GenBank/DDBJ databases">
        <title>Draft genome of the hookworm Ancylostoma caninum.</title>
        <authorList>
            <person name="Mitreva M."/>
        </authorList>
    </citation>
    <scope>NUCLEOTIDE SEQUENCE [LARGE SCALE GENOMIC DNA]</scope>
    <source>
        <strain evidence="1 2">Baltimore</strain>
    </source>
</reference>
<gene>
    <name evidence="1" type="ORF">ANCCAN_24858</name>
</gene>
<proteinExistence type="predicted"/>
<evidence type="ECO:0000313" key="1">
    <source>
        <dbReference type="EMBL" id="RCN29385.1"/>
    </source>
</evidence>
<name>A0A368FEY3_ANCCA</name>
<keyword evidence="2" id="KW-1185">Reference proteome</keyword>
<comment type="caution">
    <text evidence="1">The sequence shown here is derived from an EMBL/GenBank/DDBJ whole genome shotgun (WGS) entry which is preliminary data.</text>
</comment>
<evidence type="ECO:0000313" key="2">
    <source>
        <dbReference type="Proteomes" id="UP000252519"/>
    </source>
</evidence>
<accession>A0A368FEY3</accession>